<proteinExistence type="inferred from homology"/>
<evidence type="ECO:0000313" key="8">
    <source>
        <dbReference type="Proteomes" id="UP000887572"/>
    </source>
</evidence>
<feature type="compositionally biased region" description="Basic and acidic residues" evidence="6">
    <location>
        <begin position="243"/>
        <end position="259"/>
    </location>
</feature>
<keyword evidence="3" id="KW-0687">Ribonucleoprotein</keyword>
<name>A0A914I622_GLORO</name>
<evidence type="ECO:0000256" key="4">
    <source>
        <dbReference type="ARBA" id="ARBA00035194"/>
    </source>
</evidence>
<comment type="similarity">
    <text evidence="1">Belongs to the bacterial ribosomal protein bL9 family.</text>
</comment>
<dbReference type="GO" id="GO:0003735">
    <property type="term" value="F:structural constituent of ribosome"/>
    <property type="evidence" value="ECO:0007669"/>
    <property type="project" value="InterPro"/>
</dbReference>
<protein>
    <recommendedName>
        <fullName evidence="4">Large ribosomal subunit protein bL9m</fullName>
    </recommendedName>
    <alternativeName>
        <fullName evidence="5">39S ribosomal protein L9, mitochondrial</fullName>
    </alternativeName>
</protein>
<dbReference type="Proteomes" id="UP000887572">
    <property type="component" value="Unplaced"/>
</dbReference>
<feature type="region of interest" description="Disordered" evidence="6">
    <location>
        <begin position="303"/>
        <end position="344"/>
    </location>
</feature>
<feature type="region of interest" description="Disordered" evidence="6">
    <location>
        <begin position="243"/>
        <end position="262"/>
    </location>
</feature>
<feature type="compositionally biased region" description="Basic and acidic residues" evidence="6">
    <location>
        <begin position="307"/>
        <end position="344"/>
    </location>
</feature>
<dbReference type="InterPro" id="IPR009027">
    <property type="entry name" value="Ribosomal_bL9/RNase_H1_N"/>
</dbReference>
<evidence type="ECO:0000256" key="3">
    <source>
        <dbReference type="ARBA" id="ARBA00023274"/>
    </source>
</evidence>
<dbReference type="GO" id="GO:1990904">
    <property type="term" value="C:ribonucleoprotein complex"/>
    <property type="evidence" value="ECO:0007669"/>
    <property type="project" value="UniProtKB-KW"/>
</dbReference>
<keyword evidence="8" id="KW-1185">Reference proteome</keyword>
<reference evidence="9" key="1">
    <citation type="submission" date="2022-11" db="UniProtKB">
        <authorList>
            <consortium name="WormBaseParasite"/>
        </authorList>
    </citation>
    <scope>IDENTIFICATION</scope>
</reference>
<evidence type="ECO:0000256" key="5">
    <source>
        <dbReference type="ARBA" id="ARBA00035381"/>
    </source>
</evidence>
<dbReference type="InterPro" id="IPR036935">
    <property type="entry name" value="Ribosomal_bL9_N_sf"/>
</dbReference>
<dbReference type="InterPro" id="IPR000244">
    <property type="entry name" value="Ribosomal_bL9"/>
</dbReference>
<dbReference type="Gene3D" id="3.40.5.10">
    <property type="entry name" value="Ribosomal protein L9, N-terminal domain"/>
    <property type="match status" value="1"/>
</dbReference>
<dbReference type="SUPFAM" id="SSF55658">
    <property type="entry name" value="L9 N-domain-like"/>
    <property type="match status" value="1"/>
</dbReference>
<evidence type="ECO:0000259" key="7">
    <source>
        <dbReference type="Pfam" id="PF01281"/>
    </source>
</evidence>
<evidence type="ECO:0000256" key="1">
    <source>
        <dbReference type="ARBA" id="ARBA00010605"/>
    </source>
</evidence>
<dbReference type="Pfam" id="PF01281">
    <property type="entry name" value="Ribosomal_L9_N"/>
    <property type="match status" value="1"/>
</dbReference>
<dbReference type="GO" id="GO:0006412">
    <property type="term" value="P:translation"/>
    <property type="evidence" value="ECO:0007669"/>
    <property type="project" value="InterPro"/>
</dbReference>
<dbReference type="AlphaFoldDB" id="A0A914I622"/>
<accession>A0A914I622</accession>
<dbReference type="GO" id="GO:0005840">
    <property type="term" value="C:ribosome"/>
    <property type="evidence" value="ECO:0007669"/>
    <property type="project" value="UniProtKB-KW"/>
</dbReference>
<dbReference type="WBParaSite" id="Gr19_v10_g6951.t1">
    <property type="protein sequence ID" value="Gr19_v10_g6951.t1"/>
    <property type="gene ID" value="Gr19_v10_g6951"/>
</dbReference>
<evidence type="ECO:0000256" key="2">
    <source>
        <dbReference type="ARBA" id="ARBA00022980"/>
    </source>
</evidence>
<evidence type="ECO:0000256" key="6">
    <source>
        <dbReference type="SAM" id="MobiDB-lite"/>
    </source>
</evidence>
<organism evidence="8 9">
    <name type="scientific">Globodera rostochiensis</name>
    <name type="common">Golden nematode worm</name>
    <name type="synonym">Heterodera rostochiensis</name>
    <dbReference type="NCBI Taxonomy" id="31243"/>
    <lineage>
        <taxon>Eukaryota</taxon>
        <taxon>Metazoa</taxon>
        <taxon>Ecdysozoa</taxon>
        <taxon>Nematoda</taxon>
        <taxon>Chromadorea</taxon>
        <taxon>Rhabditida</taxon>
        <taxon>Tylenchina</taxon>
        <taxon>Tylenchomorpha</taxon>
        <taxon>Tylenchoidea</taxon>
        <taxon>Heteroderidae</taxon>
        <taxon>Heteroderinae</taxon>
        <taxon>Globodera</taxon>
    </lineage>
</organism>
<feature type="domain" description="Ribosomal protein L9" evidence="7">
    <location>
        <begin position="89"/>
        <end position="134"/>
    </location>
</feature>
<evidence type="ECO:0000313" key="9">
    <source>
        <dbReference type="WBParaSite" id="Gr19_v10_g6951.t1"/>
    </source>
</evidence>
<sequence>MLPCANANIRLVGRKHCAAIRGVGAVRAFSLQKAAFAKAITPSTFLLSHVYLPERTPDGQPQRKPSEHPDFMKYDFVADPEFERAPPPIKVMLMEDIKDIGEQFDIVEVPAEIARWELLACKKAVYASPFNLEYYAEKREKYFAEMAKRVRIPPELLKMSELLMSKILSVPVSADAEWTMSREILSAATKSLGLYITEPTIIHLSDVPINGPNPSIEGHLFRFYINLNDKMIVPMLGRISHTSNDESKKSLFPTDDKLLNEPPADGTQLAKFGLTLESVYYSPAGGLNDILAAEGVATFMANRARQQQKEEEAAREGGGVEEKEGDEQNNRHINEGEGRVGKDY</sequence>
<dbReference type="InterPro" id="IPR020070">
    <property type="entry name" value="Ribosomal_bL9_N"/>
</dbReference>
<dbReference type="PANTHER" id="PTHR21368">
    <property type="entry name" value="50S RIBOSOMAL PROTEIN L9"/>
    <property type="match status" value="1"/>
</dbReference>
<keyword evidence="2" id="KW-0689">Ribosomal protein</keyword>